<accession>A0ABV8AQL5</accession>
<proteinExistence type="predicted"/>
<keyword evidence="1" id="KW-0732">Signal</keyword>
<comment type="caution">
    <text evidence="2">The sequence shown here is derived from an EMBL/GenBank/DDBJ whole genome shotgun (WGS) entry which is preliminary data.</text>
</comment>
<evidence type="ECO:0000313" key="3">
    <source>
        <dbReference type="Proteomes" id="UP001595805"/>
    </source>
</evidence>
<name>A0ABV8AQL5_9BACT</name>
<evidence type="ECO:0000313" key="2">
    <source>
        <dbReference type="EMBL" id="MFC3879270.1"/>
    </source>
</evidence>
<dbReference type="RefSeq" id="WP_377903548.1">
    <property type="nucleotide sequence ID" value="NZ_JBHRZS010000006.1"/>
</dbReference>
<dbReference type="InterPro" id="IPR011250">
    <property type="entry name" value="OMP/PagP_B-barrel"/>
</dbReference>
<dbReference type="EMBL" id="JBHRZS010000006">
    <property type="protein sequence ID" value="MFC3879270.1"/>
    <property type="molecule type" value="Genomic_DNA"/>
</dbReference>
<gene>
    <name evidence="2" type="ORF">ACFOSV_03740</name>
</gene>
<sequence>MMKKLFTLILTFGLLQTSSAQFFIAGGHLNGSTSVGDLRDQAGGLFFPSISGFMLYEFQTTPIQIGVDFGYGVYGSKLEKRTDLFPGFTDELRLRRNNNIVTGMLTMRYLPFVNSKYTPFLEAQFGGNYLYTRYKIRASIDEEAFEAGTDHSEWTLAYRMGAGIQIPMAFWDDHMKLEIKTTYQSSNDIRFLTRGDVTYLPDEGIFEYNYQRGPLQFLTFSVGFVVYDIFY</sequence>
<dbReference type="Proteomes" id="UP001595805">
    <property type="component" value="Unassembled WGS sequence"/>
</dbReference>
<keyword evidence="3" id="KW-1185">Reference proteome</keyword>
<feature type="signal peptide" evidence="1">
    <location>
        <begin position="1"/>
        <end position="22"/>
    </location>
</feature>
<feature type="chain" id="PRO_5045613079" description="Outer membrane protein beta-barrel domain-containing protein" evidence="1">
    <location>
        <begin position="23"/>
        <end position="231"/>
    </location>
</feature>
<evidence type="ECO:0000256" key="1">
    <source>
        <dbReference type="SAM" id="SignalP"/>
    </source>
</evidence>
<evidence type="ECO:0008006" key="4">
    <source>
        <dbReference type="Google" id="ProtNLM"/>
    </source>
</evidence>
<dbReference type="SUPFAM" id="SSF56925">
    <property type="entry name" value="OMPA-like"/>
    <property type="match status" value="1"/>
</dbReference>
<protein>
    <recommendedName>
        <fullName evidence="4">Outer membrane protein beta-barrel domain-containing protein</fullName>
    </recommendedName>
</protein>
<organism evidence="2 3">
    <name type="scientific">Algoriphagus namhaensis</name>
    <dbReference type="NCBI Taxonomy" id="915353"/>
    <lineage>
        <taxon>Bacteria</taxon>
        <taxon>Pseudomonadati</taxon>
        <taxon>Bacteroidota</taxon>
        <taxon>Cytophagia</taxon>
        <taxon>Cytophagales</taxon>
        <taxon>Cyclobacteriaceae</taxon>
        <taxon>Algoriphagus</taxon>
    </lineage>
</organism>
<reference evidence="3" key="1">
    <citation type="journal article" date="2019" name="Int. J. Syst. Evol. Microbiol.">
        <title>The Global Catalogue of Microorganisms (GCM) 10K type strain sequencing project: providing services to taxonomists for standard genome sequencing and annotation.</title>
        <authorList>
            <consortium name="The Broad Institute Genomics Platform"/>
            <consortium name="The Broad Institute Genome Sequencing Center for Infectious Disease"/>
            <person name="Wu L."/>
            <person name="Ma J."/>
        </authorList>
    </citation>
    <scope>NUCLEOTIDE SEQUENCE [LARGE SCALE GENOMIC DNA]</scope>
    <source>
        <strain evidence="3">CCUG 60523</strain>
    </source>
</reference>
<dbReference type="Gene3D" id="2.40.160.20">
    <property type="match status" value="1"/>
</dbReference>